<evidence type="ECO:0000256" key="1">
    <source>
        <dbReference type="ARBA" id="ARBA00022553"/>
    </source>
</evidence>
<protein>
    <submittedName>
        <fullName evidence="6">Uncharacterized protein</fullName>
    </submittedName>
</protein>
<dbReference type="Pfam" id="PF00072">
    <property type="entry name" value="Response_reg"/>
    <property type="match status" value="1"/>
</dbReference>
<dbReference type="Gene3D" id="3.30.565.10">
    <property type="entry name" value="Histidine kinase-like ATPase, C-terminal domain"/>
    <property type="match status" value="1"/>
</dbReference>
<gene>
    <name evidence="6" type="ORF">BLGHR1_11622</name>
</gene>
<evidence type="ECO:0000256" key="2">
    <source>
        <dbReference type="PROSITE-ProRule" id="PRU00169"/>
    </source>
</evidence>
<dbReference type="PROSITE" id="PS50110">
    <property type="entry name" value="RESPONSE_REGULATORY"/>
    <property type="match status" value="1"/>
</dbReference>
<proteinExistence type="predicted"/>
<dbReference type="Pfam" id="PF02518">
    <property type="entry name" value="HATPase_c"/>
    <property type="match status" value="1"/>
</dbReference>
<dbReference type="SUPFAM" id="SSF52172">
    <property type="entry name" value="CheY-like"/>
    <property type="match status" value="1"/>
</dbReference>
<dbReference type="InterPro" id="IPR036097">
    <property type="entry name" value="HisK_dim/P_sf"/>
</dbReference>
<dbReference type="InterPro" id="IPR003661">
    <property type="entry name" value="HisK_dim/P_dom"/>
</dbReference>
<dbReference type="PROSITE" id="PS50109">
    <property type="entry name" value="HIS_KIN"/>
    <property type="match status" value="1"/>
</dbReference>
<dbReference type="InterPro" id="IPR003594">
    <property type="entry name" value="HATPase_dom"/>
</dbReference>
<dbReference type="PANTHER" id="PTHR43719">
    <property type="entry name" value="TWO-COMPONENT HISTIDINE KINASE"/>
    <property type="match status" value="1"/>
</dbReference>
<dbReference type="EMBL" id="UNSH01000028">
    <property type="protein sequence ID" value="SZF00873.1"/>
    <property type="molecule type" value="Genomic_DNA"/>
</dbReference>
<dbReference type="InterPro" id="IPR050956">
    <property type="entry name" value="2C_system_His_kinase"/>
</dbReference>
<dbReference type="SUPFAM" id="SSF47384">
    <property type="entry name" value="Homodimeric domain of signal transducing histidine kinase"/>
    <property type="match status" value="1"/>
</dbReference>
<reference evidence="6 7" key="1">
    <citation type="submission" date="2017-11" db="EMBL/GenBank/DDBJ databases">
        <authorList>
            <person name="Kracher B."/>
        </authorList>
    </citation>
    <scope>NUCLEOTIDE SEQUENCE [LARGE SCALE GENOMIC DNA]</scope>
    <source>
        <strain evidence="6 7">RACE1</strain>
    </source>
</reference>
<dbReference type="Gene3D" id="3.30.450.40">
    <property type="match status" value="1"/>
</dbReference>
<dbReference type="InterPro" id="IPR004358">
    <property type="entry name" value="Sig_transdc_His_kin-like_C"/>
</dbReference>
<dbReference type="VEuPathDB" id="FungiDB:BLGHR1_11622"/>
<dbReference type="SMART" id="SM00448">
    <property type="entry name" value="REC"/>
    <property type="match status" value="1"/>
</dbReference>
<dbReference type="InterPro" id="IPR005467">
    <property type="entry name" value="His_kinase_dom"/>
</dbReference>
<dbReference type="CDD" id="cd17546">
    <property type="entry name" value="REC_hyHK_CKI1_RcsC-like"/>
    <property type="match status" value="1"/>
</dbReference>
<feature type="modified residue" description="4-aspartylphosphate" evidence="2">
    <location>
        <position position="1265"/>
    </location>
</feature>
<sequence length="1366" mass="151024">MSSPELSDGMSHIDGISDQTRARELYKYYQPAAQPGPDDYSTRQPNLDAPPSPEEVEQDHDLKIDSNVSSSKISSPDTALTVFCQLTAWRTGCQRAMIRFQSQASENQIMLIVRSLIDAETQYFVAESTKSMNLVDHTQHDPGDGLWMGCGSVSKAGRLCERTIAVFPTCGETYPSFVVDDLSKDERFNNLPFVTGPPFLKRYIGVPLITKRGIPIGSLFVVDDKPGNGLSESNNRLMGTMAKTVMRHFELVREVEEHRRGIKMSRGLASFVEGRAGLAEGILSEETILDPSRSCLFGTDTAKHKDKTRDVDSKKTSKVSKFRTQSSGNPKDDRISNDSIAPLELSSDEPEYSQTQTNIPESKAVDVDASTRHSVTNTCMNTPPPGDDSEETQIRALFSRAANIIQKSFEIKGGTIFYDARNGFSETISGPQTDINSTPQSDRQHECDFTTHVSQRKIVGECEPADLSSSSIFTPCLNSIDDASSQMSEYSSYINVTRNRRAEILGFSTQNASSLKGDPVPGSQHLEAFRDRDLHALLRLYPRGKLWTFSSDGTVIPDETLGGGNTNSSESKLETPSPEVDDSFLSHYFPGVHQLLFDPLWDAGRNRWLSCCFTWSTDPMRVLSRQKELSFMTAFGNSVMAEWARIDTEIADQKKSDFIGSISHELRSPLHGILASTEFLEEVTTGWEKQLVETIESCGRTLLDTINHILDFSKINHFESNWRKSKRVKSRAGRSVSVKQSELPMLKLFQDTDISIICEEVIDSVFAGYIFQNTTAHSFDQISDTQGKMSDSRLATDDPERFTNCQKDANGVVVILDINPQDYQVTTQPGALRRLIMNLLGNSLKYTSQGYVKVELDCSDMDDLVTSGPLGAAESVPQSMLTITVTDTGRGISPEFLRSKLFTPFTQENTLSSGTGLGLSIVRAIVSLLEGKITIDSELGKGTKVKVCIPVLRRMPNNTAISVENTRPIMNKPQDAIIDLRSRVVGLPVKFYGFDCDVTDTILFEQLRLLKASISNFLVNWYGMRIVPWEEKAQVIIANVESLASISTIACQDVSIHSRNPSIIALCSRSPATNRMFTLPGTKCKIGYIVKPIGPVKLAKVISQTLGGAPVLQTPDLGSSILDLTDLNHVFDELSVRVSDDELCQSIIGPIDFLETSRLTAPKQKLRATSACRKENARLPVPLETSRNAYHLPTDSPVSKQNVTSSPPHVVPRILVVDDNEINLQLLSTYLRRRAYPQIDNAHNGLEAVQKCEAMANSYDIIFMDLTMPILDGFGATRKIRAMEELRRMHVDLGEGSTSEPSSSKSGFVSAFIIAFTGRSSIEDQNEALSCGIDLFMTKPVAFKEVGKICDNWIANQIQAHAKIAT</sequence>
<feature type="region of interest" description="Disordered" evidence="3">
    <location>
        <begin position="294"/>
        <end position="338"/>
    </location>
</feature>
<evidence type="ECO:0000313" key="6">
    <source>
        <dbReference type="EMBL" id="SZF00873.1"/>
    </source>
</evidence>
<dbReference type="CDD" id="cd00082">
    <property type="entry name" value="HisKA"/>
    <property type="match status" value="1"/>
</dbReference>
<evidence type="ECO:0000259" key="5">
    <source>
        <dbReference type="PROSITE" id="PS50110"/>
    </source>
</evidence>
<feature type="domain" description="Response regulatory" evidence="5">
    <location>
        <begin position="1213"/>
        <end position="1354"/>
    </location>
</feature>
<evidence type="ECO:0000313" key="7">
    <source>
        <dbReference type="Proteomes" id="UP000275772"/>
    </source>
</evidence>
<dbReference type="InterPro" id="IPR011006">
    <property type="entry name" value="CheY-like_superfamily"/>
</dbReference>
<dbReference type="SUPFAM" id="SSF55781">
    <property type="entry name" value="GAF domain-like"/>
    <property type="match status" value="1"/>
</dbReference>
<feature type="region of interest" description="Disordered" evidence="3">
    <location>
        <begin position="24"/>
        <end position="59"/>
    </location>
</feature>
<dbReference type="Pfam" id="PF00512">
    <property type="entry name" value="HisKA"/>
    <property type="match status" value="1"/>
</dbReference>
<keyword evidence="1 2" id="KW-0597">Phosphoprotein</keyword>
<evidence type="ECO:0000259" key="4">
    <source>
        <dbReference type="PROSITE" id="PS50109"/>
    </source>
</evidence>
<evidence type="ECO:0000256" key="3">
    <source>
        <dbReference type="SAM" id="MobiDB-lite"/>
    </source>
</evidence>
<dbReference type="Gene3D" id="3.40.50.2300">
    <property type="match status" value="1"/>
</dbReference>
<feature type="domain" description="Histidine kinase" evidence="4">
    <location>
        <begin position="661"/>
        <end position="953"/>
    </location>
</feature>
<dbReference type="Gene3D" id="1.10.287.130">
    <property type="match status" value="1"/>
</dbReference>
<dbReference type="InterPro" id="IPR001789">
    <property type="entry name" value="Sig_transdc_resp-reg_receiver"/>
</dbReference>
<dbReference type="InterPro" id="IPR029016">
    <property type="entry name" value="GAF-like_dom_sf"/>
</dbReference>
<dbReference type="SMART" id="SM00387">
    <property type="entry name" value="HATPase_c"/>
    <property type="match status" value="1"/>
</dbReference>
<dbReference type="FunFam" id="3.30.450.40:FF:000083">
    <property type="entry name" value="Sensor histidine kinase/response regulator, putative (AFU_orthologue AFUA_4G00660)"/>
    <property type="match status" value="1"/>
</dbReference>
<dbReference type="GO" id="GO:0000155">
    <property type="term" value="F:phosphorelay sensor kinase activity"/>
    <property type="evidence" value="ECO:0007669"/>
    <property type="project" value="InterPro"/>
</dbReference>
<name>A0A383UKS6_BLUHO</name>
<organism evidence="6 7">
    <name type="scientific">Blumeria hordei</name>
    <name type="common">Barley powdery mildew</name>
    <name type="synonym">Blumeria graminis f. sp. hordei</name>
    <dbReference type="NCBI Taxonomy" id="2867405"/>
    <lineage>
        <taxon>Eukaryota</taxon>
        <taxon>Fungi</taxon>
        <taxon>Dikarya</taxon>
        <taxon>Ascomycota</taxon>
        <taxon>Pezizomycotina</taxon>
        <taxon>Leotiomycetes</taxon>
        <taxon>Erysiphales</taxon>
        <taxon>Erysiphaceae</taxon>
        <taxon>Blumeria</taxon>
    </lineage>
</organism>
<dbReference type="InterPro" id="IPR036890">
    <property type="entry name" value="HATPase_C_sf"/>
</dbReference>
<feature type="compositionally biased region" description="Basic and acidic residues" evidence="3">
    <location>
        <begin position="301"/>
        <end position="315"/>
    </location>
</feature>
<accession>A0A383UKS6</accession>
<dbReference type="SUPFAM" id="SSF55874">
    <property type="entry name" value="ATPase domain of HSP90 chaperone/DNA topoisomerase II/histidine kinase"/>
    <property type="match status" value="1"/>
</dbReference>
<dbReference type="SMART" id="SM00388">
    <property type="entry name" value="HisKA"/>
    <property type="match status" value="1"/>
</dbReference>
<dbReference type="PRINTS" id="PR00344">
    <property type="entry name" value="BCTRLSENSOR"/>
</dbReference>
<dbReference type="Proteomes" id="UP000275772">
    <property type="component" value="Unassembled WGS sequence"/>
</dbReference>
<dbReference type="FunFam" id="1.10.287.130:FF:000023">
    <property type="entry name" value="Sensor histidine kinase/response regulator, putative"/>
    <property type="match status" value="1"/>
</dbReference>
<dbReference type="PANTHER" id="PTHR43719:SF72">
    <property type="entry name" value="HISTIDINE KINASE_RESPONSE REGULATOR, PUTATIVE (AFU_ORTHOLOGUE AFUA_8G06140)-RELATED"/>
    <property type="match status" value="1"/>
</dbReference>